<proteinExistence type="predicted"/>
<gene>
    <name evidence="1" type="ORF">MNBD_CHLOROFLEXI01-4267</name>
</gene>
<dbReference type="EMBL" id="UOEU01000066">
    <property type="protein sequence ID" value="VAW30578.1"/>
    <property type="molecule type" value="Genomic_DNA"/>
</dbReference>
<sequence length="118" mass="13453">MEIVEQIVQAALDQEALQLRSLIQQFLRNDPHFEELPVFNSEDPIKFALAAAIIELLAEQAKQVPPSWTFEAESLAEPIFLLKSAVKMKRLRQLCVEESPLPLKKRGFYAPPNYLSFA</sequence>
<protein>
    <submittedName>
        <fullName evidence="1">Uncharacterized protein</fullName>
    </submittedName>
</protein>
<dbReference type="AlphaFoldDB" id="A0A3B0UIT9"/>
<name>A0A3B0UIT9_9ZZZZ</name>
<organism evidence="1">
    <name type="scientific">hydrothermal vent metagenome</name>
    <dbReference type="NCBI Taxonomy" id="652676"/>
    <lineage>
        <taxon>unclassified sequences</taxon>
        <taxon>metagenomes</taxon>
        <taxon>ecological metagenomes</taxon>
    </lineage>
</organism>
<reference evidence="1" key="1">
    <citation type="submission" date="2018-06" db="EMBL/GenBank/DDBJ databases">
        <authorList>
            <person name="Zhirakovskaya E."/>
        </authorList>
    </citation>
    <scope>NUCLEOTIDE SEQUENCE</scope>
</reference>
<accession>A0A3B0UIT9</accession>
<evidence type="ECO:0000313" key="1">
    <source>
        <dbReference type="EMBL" id="VAW30578.1"/>
    </source>
</evidence>